<comment type="caution">
    <text evidence="2">The sequence shown here is derived from an EMBL/GenBank/DDBJ whole genome shotgun (WGS) entry which is preliminary data.</text>
</comment>
<proteinExistence type="predicted"/>
<gene>
    <name evidence="2" type="ORF">PIB30_114280</name>
</gene>
<protein>
    <submittedName>
        <fullName evidence="2">Uncharacterized protein</fullName>
    </submittedName>
</protein>
<feature type="non-terminal residue" evidence="2">
    <location>
        <position position="1"/>
    </location>
</feature>
<accession>A0ABU6VZT1</accession>
<reference evidence="2 3" key="1">
    <citation type="journal article" date="2023" name="Plants (Basel)">
        <title>Bridging the Gap: Combining Genomics and Transcriptomics Approaches to Understand Stylosanthes scabra, an Orphan Legume from the Brazilian Caatinga.</title>
        <authorList>
            <person name="Ferreira-Neto J.R.C."/>
            <person name="da Silva M.D."/>
            <person name="Binneck E."/>
            <person name="de Melo N.F."/>
            <person name="da Silva R.H."/>
            <person name="de Melo A.L.T.M."/>
            <person name="Pandolfi V."/>
            <person name="Bustamante F.O."/>
            <person name="Brasileiro-Vidal A.C."/>
            <person name="Benko-Iseppon A.M."/>
        </authorList>
    </citation>
    <scope>NUCLEOTIDE SEQUENCE [LARGE SCALE GENOMIC DNA]</scope>
    <source>
        <tissue evidence="2">Leaves</tissue>
    </source>
</reference>
<evidence type="ECO:0000313" key="2">
    <source>
        <dbReference type="EMBL" id="MED6179130.1"/>
    </source>
</evidence>
<sequence>HITQQSQMRKAKDLTLKNGQPKNNLFGLFAVFDMYSTPYTPQQHFGATPSLSSSTPFGMNTPCVNDDDLSDLPPTPPALLLEPEEAPSQFISLQNQFLQP</sequence>
<dbReference type="Proteomes" id="UP001341840">
    <property type="component" value="Unassembled WGS sequence"/>
</dbReference>
<dbReference type="EMBL" id="JASCZI010161296">
    <property type="protein sequence ID" value="MED6179130.1"/>
    <property type="molecule type" value="Genomic_DNA"/>
</dbReference>
<evidence type="ECO:0000256" key="1">
    <source>
        <dbReference type="SAM" id="MobiDB-lite"/>
    </source>
</evidence>
<feature type="region of interest" description="Disordered" evidence="1">
    <location>
        <begin position="1"/>
        <end position="21"/>
    </location>
</feature>
<name>A0ABU6VZT1_9FABA</name>
<organism evidence="2 3">
    <name type="scientific">Stylosanthes scabra</name>
    <dbReference type="NCBI Taxonomy" id="79078"/>
    <lineage>
        <taxon>Eukaryota</taxon>
        <taxon>Viridiplantae</taxon>
        <taxon>Streptophyta</taxon>
        <taxon>Embryophyta</taxon>
        <taxon>Tracheophyta</taxon>
        <taxon>Spermatophyta</taxon>
        <taxon>Magnoliopsida</taxon>
        <taxon>eudicotyledons</taxon>
        <taxon>Gunneridae</taxon>
        <taxon>Pentapetalae</taxon>
        <taxon>rosids</taxon>
        <taxon>fabids</taxon>
        <taxon>Fabales</taxon>
        <taxon>Fabaceae</taxon>
        <taxon>Papilionoideae</taxon>
        <taxon>50 kb inversion clade</taxon>
        <taxon>dalbergioids sensu lato</taxon>
        <taxon>Dalbergieae</taxon>
        <taxon>Pterocarpus clade</taxon>
        <taxon>Stylosanthes</taxon>
    </lineage>
</organism>
<keyword evidence="3" id="KW-1185">Reference proteome</keyword>
<evidence type="ECO:0000313" key="3">
    <source>
        <dbReference type="Proteomes" id="UP001341840"/>
    </source>
</evidence>